<dbReference type="EMBL" id="DXEK01000128">
    <property type="protein sequence ID" value="HIX77438.1"/>
    <property type="molecule type" value="Genomic_DNA"/>
</dbReference>
<dbReference type="GO" id="GO:0004326">
    <property type="term" value="F:tetrahydrofolylpolyglutamate synthase activity"/>
    <property type="evidence" value="ECO:0007669"/>
    <property type="project" value="InterPro"/>
</dbReference>
<dbReference type="Proteomes" id="UP000886890">
    <property type="component" value="Unassembled WGS sequence"/>
</dbReference>
<dbReference type="InterPro" id="IPR035911">
    <property type="entry name" value="MurE/MurF_N"/>
</dbReference>
<comment type="pathway">
    <text evidence="1">Cell wall biogenesis; peptidoglycan biosynthesis.</text>
</comment>
<keyword evidence="2 7" id="KW-0436">Ligase</keyword>
<dbReference type="InterPro" id="IPR036565">
    <property type="entry name" value="Mur-like_cat_sf"/>
</dbReference>
<evidence type="ECO:0000256" key="2">
    <source>
        <dbReference type="ARBA" id="ARBA00022598"/>
    </source>
</evidence>
<feature type="domain" description="Mur ligase central" evidence="6">
    <location>
        <begin position="109"/>
        <end position="310"/>
    </location>
</feature>
<reference evidence="7" key="1">
    <citation type="journal article" date="2021" name="PeerJ">
        <title>Extensive microbial diversity within the chicken gut microbiome revealed by metagenomics and culture.</title>
        <authorList>
            <person name="Gilroy R."/>
            <person name="Ravi A."/>
            <person name="Getino M."/>
            <person name="Pursley I."/>
            <person name="Horton D.L."/>
            <person name="Alikhan N.F."/>
            <person name="Baker D."/>
            <person name="Gharbi K."/>
            <person name="Hall N."/>
            <person name="Watson M."/>
            <person name="Adriaenssens E.M."/>
            <person name="Foster-Nyarko E."/>
            <person name="Jarju S."/>
            <person name="Secka A."/>
            <person name="Antonio M."/>
            <person name="Oren A."/>
            <person name="Chaudhuri R.R."/>
            <person name="La Ragione R."/>
            <person name="Hildebrand F."/>
            <person name="Pallen M.J."/>
        </authorList>
    </citation>
    <scope>NUCLEOTIDE SEQUENCE</scope>
    <source>
        <strain evidence="7">CHK183-1962</strain>
    </source>
</reference>
<dbReference type="InterPro" id="IPR018109">
    <property type="entry name" value="Folylpolyglutamate_synth_CS"/>
</dbReference>
<comment type="caution">
    <text evidence="7">The sequence shown here is derived from an EMBL/GenBank/DDBJ whole genome shotgun (WGS) entry which is preliminary data.</text>
</comment>
<feature type="non-terminal residue" evidence="7">
    <location>
        <position position="345"/>
    </location>
</feature>
<dbReference type="Gene3D" id="3.40.1390.10">
    <property type="entry name" value="MurE/MurF, N-terminal domain"/>
    <property type="match status" value="1"/>
</dbReference>
<dbReference type="PANTHER" id="PTHR23135">
    <property type="entry name" value="MUR LIGASE FAMILY MEMBER"/>
    <property type="match status" value="1"/>
</dbReference>
<dbReference type="Pfam" id="PF08245">
    <property type="entry name" value="Mur_ligase_M"/>
    <property type="match status" value="1"/>
</dbReference>
<keyword evidence="4" id="KW-0067">ATP-binding</keyword>
<reference evidence="7" key="2">
    <citation type="submission" date="2021-04" db="EMBL/GenBank/DDBJ databases">
        <authorList>
            <person name="Gilroy R."/>
        </authorList>
    </citation>
    <scope>NUCLEOTIDE SEQUENCE</scope>
    <source>
        <strain evidence="7">CHK183-1962</strain>
    </source>
</reference>
<dbReference type="PROSITE" id="PS01011">
    <property type="entry name" value="FOLYLPOLYGLU_SYNT_1"/>
    <property type="match status" value="1"/>
</dbReference>
<dbReference type="SUPFAM" id="SSF53623">
    <property type="entry name" value="MurD-like peptide ligases, catalytic domain"/>
    <property type="match status" value="1"/>
</dbReference>
<dbReference type="GO" id="GO:0005524">
    <property type="term" value="F:ATP binding"/>
    <property type="evidence" value="ECO:0007669"/>
    <property type="project" value="UniProtKB-KW"/>
</dbReference>
<name>A0A9D1XDA9_9FIRM</name>
<dbReference type="InterPro" id="IPR000713">
    <property type="entry name" value="Mur_ligase_N"/>
</dbReference>
<evidence type="ECO:0000259" key="5">
    <source>
        <dbReference type="Pfam" id="PF01225"/>
    </source>
</evidence>
<accession>A0A9D1XDA9</accession>
<feature type="domain" description="Mur ligase N-terminal catalytic" evidence="5">
    <location>
        <begin position="24"/>
        <end position="89"/>
    </location>
</feature>
<evidence type="ECO:0000313" key="7">
    <source>
        <dbReference type="EMBL" id="HIX77438.1"/>
    </source>
</evidence>
<keyword evidence="3" id="KW-0547">Nucleotide-binding</keyword>
<evidence type="ECO:0000256" key="4">
    <source>
        <dbReference type="ARBA" id="ARBA00022840"/>
    </source>
</evidence>
<organism evidence="7 8">
    <name type="scientific">Candidatus Fusicatenibacter merdavium</name>
    <dbReference type="NCBI Taxonomy" id="2838600"/>
    <lineage>
        <taxon>Bacteria</taxon>
        <taxon>Bacillati</taxon>
        <taxon>Bacillota</taxon>
        <taxon>Clostridia</taxon>
        <taxon>Lachnospirales</taxon>
        <taxon>Lachnospiraceae</taxon>
        <taxon>Fusicatenibacter</taxon>
    </lineage>
</organism>
<sequence>MKNLRSLIENISCTCLQGSLDTEVRAIAYDSRKVEKGALFVCIRGAVADGHTFANEVVEKGARVLVVEEPVDVPENVTVLQVSDTRYALALISCAWFDYPAKKMKTIGVTGTKGKTTTVYMVRSILENAGYKVGLIGTIETIIGDRHIPSENTTPESYLVQKYFSEMAEEGCDCVVMEVSSQALMLHRCSGILFDFGIFTNIGEDHIGPNEHSSFEDYLSCKKRLLSQCRIGIVNRDDGHFDEIVEGSTCELETYGFSEKADLRAVDEKLVTYPGYLGISYTVDGLLHFPVEIDIPGKFNIYNSLTAISICRHFRVSVEDIQAALKVAKVRGRAEMVKVSDQFTL</sequence>
<dbReference type="InterPro" id="IPR013221">
    <property type="entry name" value="Mur_ligase_cen"/>
</dbReference>
<dbReference type="AlphaFoldDB" id="A0A9D1XDA9"/>
<dbReference type="Pfam" id="PF01225">
    <property type="entry name" value="Mur_ligase"/>
    <property type="match status" value="1"/>
</dbReference>
<dbReference type="Gene3D" id="3.40.1190.10">
    <property type="entry name" value="Mur-like, catalytic domain"/>
    <property type="match status" value="1"/>
</dbReference>
<evidence type="ECO:0000259" key="6">
    <source>
        <dbReference type="Pfam" id="PF08245"/>
    </source>
</evidence>
<evidence type="ECO:0000256" key="1">
    <source>
        <dbReference type="ARBA" id="ARBA00004752"/>
    </source>
</evidence>
<protein>
    <submittedName>
        <fullName evidence="7">UDP-N-acetylmuramoyl-L-alanyl-D-glutamate--2, 6-diaminopimelate ligase</fullName>
    </submittedName>
</protein>
<proteinExistence type="predicted"/>
<evidence type="ECO:0000256" key="3">
    <source>
        <dbReference type="ARBA" id="ARBA00022741"/>
    </source>
</evidence>
<dbReference type="SUPFAM" id="SSF63418">
    <property type="entry name" value="MurE/MurF N-terminal domain"/>
    <property type="match status" value="1"/>
</dbReference>
<gene>
    <name evidence="7" type="ORF">H9734_07585</name>
</gene>
<dbReference type="PANTHER" id="PTHR23135:SF4">
    <property type="entry name" value="UDP-N-ACETYLMURAMOYL-L-ALANYL-D-GLUTAMATE--2,6-DIAMINOPIMELATE LIGASE MURE HOMOLOG, CHLOROPLASTIC"/>
    <property type="match status" value="1"/>
</dbReference>
<evidence type="ECO:0000313" key="8">
    <source>
        <dbReference type="Proteomes" id="UP000886890"/>
    </source>
</evidence>